<protein>
    <submittedName>
        <fullName evidence="1">Uncharacterized protein</fullName>
    </submittedName>
</protein>
<dbReference type="EMBL" id="JBGBPQ010000012">
    <property type="protein sequence ID" value="KAL1514937.1"/>
    <property type="molecule type" value="Genomic_DNA"/>
</dbReference>
<proteinExistence type="predicted"/>
<evidence type="ECO:0000313" key="2">
    <source>
        <dbReference type="Proteomes" id="UP001515480"/>
    </source>
</evidence>
<accession>A0AB34J9D5</accession>
<keyword evidence="2" id="KW-1185">Reference proteome</keyword>
<name>A0AB34J9D5_PRYPA</name>
<comment type="caution">
    <text evidence="1">The sequence shown here is derived from an EMBL/GenBank/DDBJ whole genome shotgun (WGS) entry which is preliminary data.</text>
</comment>
<sequence>MLQEEHMLQDMANAAFVVSGGNVGSVIKFVEYGNEQTALYSDILRYTGPYGDLLNKVKRASEQAQNEKGVHPASYPWYVHVKAADLHVDQKHLYDAADHGAITYNDADGLVRFMTPALADYVAHAKTVPRWLDPCMRCRAQVA</sequence>
<dbReference type="AlphaFoldDB" id="A0AB34J9D5"/>
<reference evidence="1 2" key="1">
    <citation type="journal article" date="2024" name="Science">
        <title>Giant polyketide synthase enzymes in the biosynthesis of giant marine polyether toxins.</title>
        <authorList>
            <person name="Fallon T.R."/>
            <person name="Shende V.V."/>
            <person name="Wierzbicki I.H."/>
            <person name="Pendleton A.L."/>
            <person name="Watervoot N.F."/>
            <person name="Auber R.P."/>
            <person name="Gonzalez D.J."/>
            <person name="Wisecaver J.H."/>
            <person name="Moore B.S."/>
        </authorList>
    </citation>
    <scope>NUCLEOTIDE SEQUENCE [LARGE SCALE GENOMIC DNA]</scope>
    <source>
        <strain evidence="1 2">12B1</strain>
    </source>
</reference>
<gene>
    <name evidence="1" type="ORF">AB1Y20_004014</name>
</gene>
<dbReference type="Proteomes" id="UP001515480">
    <property type="component" value="Unassembled WGS sequence"/>
</dbReference>
<organism evidence="1 2">
    <name type="scientific">Prymnesium parvum</name>
    <name type="common">Toxic golden alga</name>
    <dbReference type="NCBI Taxonomy" id="97485"/>
    <lineage>
        <taxon>Eukaryota</taxon>
        <taxon>Haptista</taxon>
        <taxon>Haptophyta</taxon>
        <taxon>Prymnesiophyceae</taxon>
        <taxon>Prymnesiales</taxon>
        <taxon>Prymnesiaceae</taxon>
        <taxon>Prymnesium</taxon>
    </lineage>
</organism>
<evidence type="ECO:0000313" key="1">
    <source>
        <dbReference type="EMBL" id="KAL1514937.1"/>
    </source>
</evidence>